<protein>
    <recommendedName>
        <fullName evidence="4">Arsenate reductase</fullName>
        <ecNumber evidence="4">1.20.4.1</ecNumber>
    </recommendedName>
</protein>
<sequence length="117" mass="12918">MTDYTIFHNPRCSKSRQTLALLEENGIQPTIVKYLDDTPDAATLKTLIKKLDLANAHDLVRNKEADYKTAGLSADSSEDAVIAAMVQYPKLIERPIVVRGDKAVLGRPPENALNLLD</sequence>
<comment type="caution">
    <text evidence="5">The sequence shown here is derived from an EMBL/GenBank/DDBJ whole genome shotgun (WGS) entry which is preliminary data.</text>
</comment>
<dbReference type="PANTHER" id="PTHR30041">
    <property type="entry name" value="ARSENATE REDUCTASE"/>
    <property type="match status" value="1"/>
</dbReference>
<gene>
    <name evidence="5" type="ORF">T9A_02795</name>
</gene>
<dbReference type="SUPFAM" id="SSF52833">
    <property type="entry name" value="Thioredoxin-like"/>
    <property type="match status" value="1"/>
</dbReference>
<organism evidence="5 6">
    <name type="scientific">Alcanivorax jadensis T9</name>
    <dbReference type="NCBI Taxonomy" id="1177181"/>
    <lineage>
        <taxon>Bacteria</taxon>
        <taxon>Pseudomonadati</taxon>
        <taxon>Pseudomonadota</taxon>
        <taxon>Gammaproteobacteria</taxon>
        <taxon>Oceanospirillales</taxon>
        <taxon>Alcanivoracaceae</taxon>
        <taxon>Alcanivorax</taxon>
    </lineage>
</organism>
<evidence type="ECO:0000256" key="2">
    <source>
        <dbReference type="ARBA" id="ARBA00023002"/>
    </source>
</evidence>
<dbReference type="CDD" id="cd03034">
    <property type="entry name" value="ArsC_ArsC"/>
    <property type="match status" value="1"/>
</dbReference>
<dbReference type="Pfam" id="PF03960">
    <property type="entry name" value="ArsC"/>
    <property type="match status" value="1"/>
</dbReference>
<dbReference type="InterPro" id="IPR006660">
    <property type="entry name" value="Arsenate_reductase-like"/>
</dbReference>
<dbReference type="NCBIfam" id="TIGR00014">
    <property type="entry name" value="arsC"/>
    <property type="match status" value="1"/>
</dbReference>
<proteinExistence type="inferred from homology"/>
<dbReference type="Proteomes" id="UP000029443">
    <property type="component" value="Unassembled WGS sequence"/>
</dbReference>
<accession>A0ABR4WA69</accession>
<keyword evidence="6" id="KW-1185">Reference proteome</keyword>
<reference evidence="5 6" key="1">
    <citation type="submission" date="2012-09" db="EMBL/GenBank/DDBJ databases">
        <title>Genome Sequence of alkane-degrading Bacterium Alcanivorax jadensis T9.</title>
        <authorList>
            <person name="Lai Q."/>
            <person name="Shao Z."/>
        </authorList>
    </citation>
    <scope>NUCLEOTIDE SEQUENCE [LARGE SCALE GENOMIC DNA]</scope>
    <source>
        <strain evidence="5 6">T9</strain>
    </source>
</reference>
<evidence type="ECO:0000313" key="6">
    <source>
        <dbReference type="Proteomes" id="UP000029443"/>
    </source>
</evidence>
<dbReference type="RefSeq" id="WP_035249633.1">
    <property type="nucleotide sequence ID" value="NZ_ARXU01000013.1"/>
</dbReference>
<dbReference type="InterPro" id="IPR006659">
    <property type="entry name" value="Arsenate_reductase"/>
</dbReference>
<dbReference type="EC" id="1.20.4.1" evidence="4"/>
<dbReference type="PROSITE" id="PS51353">
    <property type="entry name" value="ARSC"/>
    <property type="match status" value="1"/>
</dbReference>
<evidence type="ECO:0000256" key="1">
    <source>
        <dbReference type="ARBA" id="ARBA00007198"/>
    </source>
</evidence>
<dbReference type="EMBL" id="ARXU01000013">
    <property type="protein sequence ID" value="KGD60222.1"/>
    <property type="molecule type" value="Genomic_DNA"/>
</dbReference>
<evidence type="ECO:0000256" key="3">
    <source>
        <dbReference type="PROSITE-ProRule" id="PRU01282"/>
    </source>
</evidence>
<comment type="similarity">
    <text evidence="1 3 4">Belongs to the ArsC family.</text>
</comment>
<dbReference type="PANTHER" id="PTHR30041:SF4">
    <property type="entry name" value="ARSENATE REDUCTASE"/>
    <property type="match status" value="1"/>
</dbReference>
<evidence type="ECO:0000313" key="5">
    <source>
        <dbReference type="EMBL" id="KGD60222.1"/>
    </source>
</evidence>
<dbReference type="InterPro" id="IPR036249">
    <property type="entry name" value="Thioredoxin-like_sf"/>
</dbReference>
<dbReference type="Gene3D" id="3.40.30.10">
    <property type="entry name" value="Glutaredoxin"/>
    <property type="match status" value="1"/>
</dbReference>
<name>A0ABR4WA69_9GAMM</name>
<comment type="catalytic activity">
    <reaction evidence="4">
        <text>[glutaredoxin]-dithiol + arsenate + glutathione + H(+) = glutathionyl-S-S-[glutaredoxin] + arsenite + H2O</text>
        <dbReference type="Rhea" id="RHEA:22016"/>
        <dbReference type="Rhea" id="RHEA-COMP:10729"/>
        <dbReference type="Rhea" id="RHEA-COMP:17668"/>
        <dbReference type="ChEBI" id="CHEBI:15377"/>
        <dbReference type="ChEBI" id="CHEBI:15378"/>
        <dbReference type="ChEBI" id="CHEBI:29242"/>
        <dbReference type="ChEBI" id="CHEBI:29950"/>
        <dbReference type="ChEBI" id="CHEBI:48597"/>
        <dbReference type="ChEBI" id="CHEBI:57925"/>
        <dbReference type="ChEBI" id="CHEBI:146199"/>
        <dbReference type="EC" id="1.20.4.1"/>
    </reaction>
</comment>
<keyword evidence="2 4" id="KW-0560">Oxidoreductase</keyword>
<evidence type="ECO:0000256" key="4">
    <source>
        <dbReference type="RuleBase" id="RU362029"/>
    </source>
</evidence>